<evidence type="ECO:0008006" key="3">
    <source>
        <dbReference type="Google" id="ProtNLM"/>
    </source>
</evidence>
<dbReference type="RefSeq" id="WP_229879112.1">
    <property type="nucleotide sequence ID" value="NZ_BMSQ01000010.1"/>
</dbReference>
<dbReference type="AlphaFoldDB" id="A0A7W8AQ62"/>
<evidence type="ECO:0000313" key="1">
    <source>
        <dbReference type="EMBL" id="MBB5102604.1"/>
    </source>
</evidence>
<accession>A0A7W8AQ62</accession>
<protein>
    <recommendedName>
        <fullName evidence="3">Toxin-antitoxin system, toxin component</fullName>
    </recommendedName>
</protein>
<comment type="caution">
    <text evidence="1">The sequence shown here is derived from an EMBL/GenBank/DDBJ whole genome shotgun (WGS) entry which is preliminary data.</text>
</comment>
<gene>
    <name evidence="1" type="ORF">FHS40_001657</name>
</gene>
<keyword evidence="2" id="KW-1185">Reference proteome</keyword>
<name>A0A7W8AQ62_STRST</name>
<evidence type="ECO:0000313" key="2">
    <source>
        <dbReference type="Proteomes" id="UP000549009"/>
    </source>
</evidence>
<proteinExistence type="predicted"/>
<reference evidence="1 2" key="1">
    <citation type="submission" date="2020-08" db="EMBL/GenBank/DDBJ databases">
        <title>Genomic Encyclopedia of Type Strains, Phase III (KMG-III): the genomes of soil and plant-associated and newly described type strains.</title>
        <authorList>
            <person name="Whitman W."/>
        </authorList>
    </citation>
    <scope>NUCLEOTIDE SEQUENCE [LARGE SCALE GENOMIC DNA]</scope>
    <source>
        <strain evidence="1 2">CECT 3146</strain>
    </source>
</reference>
<sequence length="187" mass="20808">MGVERTMRRLCNTLLAGLELPSSATTVDLFAALCARMSQERSRRVTFQLVHFPTTSSVSGLWLNLDGQDLLAVERHTDPSHQCVIFGHEVWHMYQGQCRPGGQEAVLATRLLAGKVDLESAKDAVLRVAARTHFDNETEEREADAFGYRLSTRCRPLLRPSADGSRTPRDALARRIEAALGHRGPQE</sequence>
<dbReference type="EMBL" id="JACHJD010000002">
    <property type="protein sequence ID" value="MBB5102604.1"/>
    <property type="molecule type" value="Genomic_DNA"/>
</dbReference>
<dbReference type="Proteomes" id="UP000549009">
    <property type="component" value="Unassembled WGS sequence"/>
</dbReference>
<organism evidence="1 2">
    <name type="scientific">Streptomyces spectabilis</name>
    <dbReference type="NCBI Taxonomy" id="68270"/>
    <lineage>
        <taxon>Bacteria</taxon>
        <taxon>Bacillati</taxon>
        <taxon>Actinomycetota</taxon>
        <taxon>Actinomycetes</taxon>
        <taxon>Kitasatosporales</taxon>
        <taxon>Streptomycetaceae</taxon>
        <taxon>Streptomyces</taxon>
    </lineage>
</organism>